<dbReference type="SMART" id="SM00710">
    <property type="entry name" value="PbH1"/>
    <property type="match status" value="7"/>
</dbReference>
<protein>
    <recommendedName>
        <fullName evidence="3">Right handed beta helix domain-containing protein</fullName>
    </recommendedName>
</protein>
<comment type="caution">
    <text evidence="1">The sequence shown here is derived from an EMBL/GenBank/DDBJ whole genome shotgun (WGS) entry which is preliminary data.</text>
</comment>
<gene>
    <name evidence="1" type="ORF">GCM10017771_75030</name>
</gene>
<dbReference type="InterPro" id="IPR012334">
    <property type="entry name" value="Pectin_lyas_fold"/>
</dbReference>
<dbReference type="AlphaFoldDB" id="A0A918ZI47"/>
<reference evidence="1" key="2">
    <citation type="submission" date="2020-09" db="EMBL/GenBank/DDBJ databases">
        <authorList>
            <person name="Sun Q."/>
            <person name="Zhou Y."/>
        </authorList>
    </citation>
    <scope>NUCLEOTIDE SEQUENCE</scope>
    <source>
        <strain evidence="1">CGMCC 4.7403</strain>
    </source>
</reference>
<sequence length="351" mass="36943">MLALASIPLIAAQRRPPRDRGTVFVTDYATPQAAANAAVGKRLVFPAGRTYTVTSLSIPANCYVEGNGTTLRFPDNSATSTTQNDEILKVNGSGVTIDGLNFDGNSKNQNASLWSQHRHCVRIEGAFANTVVKNCKMTNIIGDGVLVYTQTSAGTRIGPNNTFSADYDNRQGVSVISGTDVKVFGNTFTNCTRTGMPAPIDIEPNVSTDVLRDVEVYGNTIIGGSTPSPQITVPGIMYGGFGDAAASNIRIHDNDISGTRLTAGVVVIGINGGPFNAASYVDVYSNRIHDIGNAGRAGVSIAFWIGANVYNNTINGTQWGIYNYKGALGTSTGNIFTGVATPIVNDDPHLA</sequence>
<dbReference type="InterPro" id="IPR006626">
    <property type="entry name" value="PbH1"/>
</dbReference>
<dbReference type="Proteomes" id="UP000603227">
    <property type="component" value="Unassembled WGS sequence"/>
</dbReference>
<dbReference type="EMBL" id="BNAT01000038">
    <property type="protein sequence ID" value="GHE52736.1"/>
    <property type="molecule type" value="Genomic_DNA"/>
</dbReference>
<dbReference type="InterPro" id="IPR011050">
    <property type="entry name" value="Pectin_lyase_fold/virulence"/>
</dbReference>
<accession>A0A918ZI47</accession>
<evidence type="ECO:0000313" key="1">
    <source>
        <dbReference type="EMBL" id="GHE52736.1"/>
    </source>
</evidence>
<dbReference type="SUPFAM" id="SSF51126">
    <property type="entry name" value="Pectin lyase-like"/>
    <property type="match status" value="1"/>
</dbReference>
<evidence type="ECO:0000313" key="2">
    <source>
        <dbReference type="Proteomes" id="UP000603227"/>
    </source>
</evidence>
<dbReference type="Gene3D" id="2.160.20.10">
    <property type="entry name" value="Single-stranded right-handed beta-helix, Pectin lyase-like"/>
    <property type="match status" value="1"/>
</dbReference>
<evidence type="ECO:0008006" key="3">
    <source>
        <dbReference type="Google" id="ProtNLM"/>
    </source>
</evidence>
<keyword evidence="2" id="KW-1185">Reference proteome</keyword>
<reference evidence="1" key="1">
    <citation type="journal article" date="2014" name="Int. J. Syst. Evol. Microbiol.">
        <title>Complete genome sequence of Corynebacterium casei LMG S-19264T (=DSM 44701T), isolated from a smear-ripened cheese.</title>
        <authorList>
            <consortium name="US DOE Joint Genome Institute (JGI-PGF)"/>
            <person name="Walter F."/>
            <person name="Albersmeier A."/>
            <person name="Kalinowski J."/>
            <person name="Ruckert C."/>
        </authorList>
    </citation>
    <scope>NUCLEOTIDE SEQUENCE</scope>
    <source>
        <strain evidence="1">CGMCC 4.7403</strain>
    </source>
</reference>
<proteinExistence type="predicted"/>
<name>A0A918ZI47_9ACTN</name>
<organism evidence="1 2">
    <name type="scientific">Streptomyces capitiformicae</name>
    <dbReference type="NCBI Taxonomy" id="2014920"/>
    <lineage>
        <taxon>Bacteria</taxon>
        <taxon>Bacillati</taxon>
        <taxon>Actinomycetota</taxon>
        <taxon>Actinomycetes</taxon>
        <taxon>Kitasatosporales</taxon>
        <taxon>Streptomycetaceae</taxon>
        <taxon>Streptomyces</taxon>
    </lineage>
</organism>